<evidence type="ECO:0000256" key="3">
    <source>
        <dbReference type="ARBA" id="ARBA00022448"/>
    </source>
</evidence>
<comment type="subcellular location">
    <subcellularLocation>
        <location evidence="1">Nucleus</location>
    </subcellularLocation>
</comment>
<reference evidence="5" key="1">
    <citation type="submission" date="2022-12" db="EMBL/GenBank/DDBJ databases">
        <authorList>
            <person name="Webb A."/>
        </authorList>
    </citation>
    <scope>NUCLEOTIDE SEQUENCE</scope>
    <source>
        <strain evidence="5">Hp1</strain>
    </source>
</reference>
<dbReference type="SUPFAM" id="SSF48371">
    <property type="entry name" value="ARM repeat"/>
    <property type="match status" value="1"/>
</dbReference>
<comment type="caution">
    <text evidence="5">The sequence shown here is derived from an EMBL/GenBank/DDBJ whole genome shotgun (WGS) entry which is preliminary data.</text>
</comment>
<dbReference type="GO" id="GO:0005634">
    <property type="term" value="C:nucleus"/>
    <property type="evidence" value="ECO:0007669"/>
    <property type="project" value="UniProtKB-SubCell"/>
</dbReference>
<evidence type="ECO:0000256" key="1">
    <source>
        <dbReference type="ARBA" id="ARBA00004123"/>
    </source>
</evidence>
<sequence length="1027" mass="114091">MADVSESVVSEALRQLYHPLSAPRTRRRADALLQQFQRSPSAVQTALAVLRAPIIDMENADHSAFLRIKRAFAASTVYMTVASFDVNELVDWTSMDQDMRHGMYAHDLKVMALDVWNVLTGLNGTNEERSVQTYLALAVAVLLLRILEPQGDDTVARAVESLVENQQYRVCDSVSAGVTNFAVLLTLKVLPEEVNNKRVKCTPAKRGQCNDMLTECAAHVVQTVLPSIAAAIDAGGEQEQLRGLLLQTVASWMEHGTVVPAVLVENGLLDRSFREVLAPATSVYALQVVREAVHACRRGEHVQLMEIVMHKFIELGKHIQDRNAASENSVAFCLVDSAKAMSECGQAFIMYFVDYTKDMQPGSLVYEFLDAILLFTSSNDLDVSNETMGFWIYFRTYVSGKHDQHRRMFEPFISRLLAILIERTRYPEGFDHFSEAAKERYHLYRSEVRNVFRALATVTVASEDEFIVDAIHAIFRQYEAADSSDPLQSNWWQRTEVYVHALSALSKSIREEDTSIVPRLFEYLSRKEPSYHALTRTITIFTGTTGHWFARHPEHLSTNAFQIISNSFELSGNDAGYSTSQHGSEDHVGVVALCKLTLRCGRHFFNPLWMDALVNLYRSDRAAVDGSTCKRLTGKSAKLVVDSICNILATVSYKDAVPVVDELGAIMFADLAARCSQLGVDNVGSVDFVCETCDHLTVLATRVPMQVDQETPHPVLCVLQKQWEVLRTIVCVYGCCEKAAERLCALLVGVFDSLRFQALELASAIMPLLVEQVVRSHDGSYLGVIQSIVGCAGNDEASAASLTQVMVMASESSLSKIAADSSVDDNPGLTIALFLLVATCGTHRPLVLVQSNQLEGVLVLTLHALKSQNPEVGAAALDFLLELGSLYGQIRRTPEHLLQGPEFTGKMLLYQHIQTLLFENDVQYHLLVALVIAAARDTPPNLVNKIAEVVRSCWVYFGRQRAEALLHRLLSDTSFAGSQVSERARTDFFDLVSTPTCFDNSRKFKRALKTFCYHLKRKLIANGANGI</sequence>
<dbReference type="GO" id="GO:0006606">
    <property type="term" value="P:protein import into nucleus"/>
    <property type="evidence" value="ECO:0007669"/>
    <property type="project" value="TreeGrafter"/>
</dbReference>
<keyword evidence="6" id="KW-1185">Reference proteome</keyword>
<dbReference type="AlphaFoldDB" id="A0AAV0T0K6"/>
<evidence type="ECO:0000313" key="5">
    <source>
        <dbReference type="EMBL" id="CAI5712158.1"/>
    </source>
</evidence>
<evidence type="ECO:0000256" key="2">
    <source>
        <dbReference type="ARBA" id="ARBA00007991"/>
    </source>
</evidence>
<protein>
    <recommendedName>
        <fullName evidence="7">Exportin-1/Importin-beta-like domain-containing protein</fullName>
    </recommendedName>
</protein>
<dbReference type="PANTHER" id="PTHR12363">
    <property type="entry name" value="TRANSPORTIN 3 AND IMPORTIN 13"/>
    <property type="match status" value="1"/>
</dbReference>
<dbReference type="PANTHER" id="PTHR12363:SF33">
    <property type="entry name" value="IMPORTIN-13"/>
    <property type="match status" value="1"/>
</dbReference>
<gene>
    <name evidence="5" type="ORF">HBR001_LOCUS791</name>
</gene>
<comment type="similarity">
    <text evidence="2">Belongs to the importin beta family.</text>
</comment>
<dbReference type="Pfam" id="PF24138">
    <property type="entry name" value="TPR_TNPO3_IPO13_2nd"/>
    <property type="match status" value="1"/>
</dbReference>
<dbReference type="InterPro" id="IPR057941">
    <property type="entry name" value="TPR_TNPO3_IPO13_2nd"/>
</dbReference>
<proteinExistence type="inferred from homology"/>
<dbReference type="Gene3D" id="1.25.10.10">
    <property type="entry name" value="Leucine-rich Repeat Variant"/>
    <property type="match status" value="1"/>
</dbReference>
<keyword evidence="3" id="KW-0813">Transport</keyword>
<dbReference type="InterPro" id="IPR011989">
    <property type="entry name" value="ARM-like"/>
</dbReference>
<evidence type="ECO:0000256" key="4">
    <source>
        <dbReference type="ARBA" id="ARBA00023242"/>
    </source>
</evidence>
<name>A0AAV0T0K6_HYABA</name>
<evidence type="ECO:0000313" key="6">
    <source>
        <dbReference type="Proteomes" id="UP001162031"/>
    </source>
</evidence>
<dbReference type="GO" id="GO:0005737">
    <property type="term" value="C:cytoplasm"/>
    <property type="evidence" value="ECO:0007669"/>
    <property type="project" value="TreeGrafter"/>
</dbReference>
<dbReference type="Proteomes" id="UP001162031">
    <property type="component" value="Unassembled WGS sequence"/>
</dbReference>
<organism evidence="5 6">
    <name type="scientific">Hyaloperonospora brassicae</name>
    <name type="common">Brassica downy mildew</name>
    <name type="synonym">Peronospora brassicae</name>
    <dbReference type="NCBI Taxonomy" id="162125"/>
    <lineage>
        <taxon>Eukaryota</taxon>
        <taxon>Sar</taxon>
        <taxon>Stramenopiles</taxon>
        <taxon>Oomycota</taxon>
        <taxon>Peronosporomycetes</taxon>
        <taxon>Peronosporales</taxon>
        <taxon>Peronosporaceae</taxon>
        <taxon>Hyaloperonospora</taxon>
    </lineage>
</organism>
<evidence type="ECO:0008006" key="7">
    <source>
        <dbReference type="Google" id="ProtNLM"/>
    </source>
</evidence>
<keyword evidence="4" id="KW-0539">Nucleus</keyword>
<dbReference type="EMBL" id="CANTFL010000086">
    <property type="protein sequence ID" value="CAI5712158.1"/>
    <property type="molecule type" value="Genomic_DNA"/>
</dbReference>
<dbReference type="InterPro" id="IPR016024">
    <property type="entry name" value="ARM-type_fold"/>
</dbReference>
<dbReference type="InterPro" id="IPR051345">
    <property type="entry name" value="Importin_beta-like_NTR"/>
</dbReference>
<accession>A0AAV0T0K6</accession>